<sequence>MQRLSKYKYLLLLGAALGLASCDKGFEELNTNPNASTNMNVDYMFSQSLLKGSYVYDRAYYYSSYLHCGTYVQHFAVAKEIGGSGSGDKYAVNDFYQGFYFRYAYTNSILNVQDIIDANKSGKVAGTSVNKLSAARIWKVLLMQRITDLYGDVPYTQAAQARNGVFAPAYDAQADIYADMLKELDEAIKAFDPAQPTFGGADYIFKGDVNKWKKFGYSLMLRVAMRLTKVTDGKIPVKDWVQKAATGGVILDAADNAVVTYASGPQPYNQNPVAVELINQDYTINSKGANNLEWSKFSKTFIDYLKNNADPRLPVLSVVWNNDKADTSSALQKGMPNGLDSKPNDFVTYSEPNPNTILKYAAPLLILTNAETNLLLSEAATRGWVSGDAAQYYRDGVAGAMRSLTLFGEGGVISQPKIDAYLAAHPFNAAGTLEQKMDQIHSQYWVAHLLDEMEAYANWRRTGYPVLVPVNYRSNATGGTIPRRLPYSGQEQSINAINYKAAVNRQGPDLLTTRMWWDK</sequence>
<dbReference type="InterPro" id="IPR041662">
    <property type="entry name" value="SusD-like_2"/>
</dbReference>
<gene>
    <name evidence="1" type="ORF">SAMN05444266_111186</name>
</gene>
<dbReference type="EMBL" id="FRBL01000011">
    <property type="protein sequence ID" value="SHM82614.1"/>
    <property type="molecule type" value="Genomic_DNA"/>
</dbReference>
<dbReference type="Gene3D" id="1.25.40.390">
    <property type="match status" value="1"/>
</dbReference>
<name>A0A1M7LWI8_9BACT</name>
<dbReference type="PROSITE" id="PS51257">
    <property type="entry name" value="PROKAR_LIPOPROTEIN"/>
    <property type="match status" value="1"/>
</dbReference>
<evidence type="ECO:0000313" key="2">
    <source>
        <dbReference type="Proteomes" id="UP000184420"/>
    </source>
</evidence>
<proteinExistence type="predicted"/>
<reference evidence="1 2" key="1">
    <citation type="submission" date="2016-11" db="EMBL/GenBank/DDBJ databases">
        <authorList>
            <person name="Jaros S."/>
            <person name="Januszkiewicz K."/>
            <person name="Wedrychowicz H."/>
        </authorList>
    </citation>
    <scope>NUCLEOTIDE SEQUENCE [LARGE SCALE GENOMIC DNA]</scope>
    <source>
        <strain evidence="1 2">DSM 27406</strain>
    </source>
</reference>
<dbReference type="InterPro" id="IPR011990">
    <property type="entry name" value="TPR-like_helical_dom_sf"/>
</dbReference>
<keyword evidence="2" id="KW-1185">Reference proteome</keyword>
<dbReference type="Proteomes" id="UP000184420">
    <property type="component" value="Unassembled WGS sequence"/>
</dbReference>
<dbReference type="STRING" id="1419482.SAMN05444266_111186"/>
<dbReference type="OrthoDB" id="9766256at2"/>
<dbReference type="AlphaFoldDB" id="A0A1M7LWI8"/>
<protein>
    <submittedName>
        <fullName evidence="1">Starch-binding associating with outer membrane</fullName>
    </submittedName>
</protein>
<dbReference type="Pfam" id="PF12771">
    <property type="entry name" value="SusD-like_2"/>
    <property type="match status" value="1"/>
</dbReference>
<accession>A0A1M7LWI8</accession>
<organism evidence="1 2">
    <name type="scientific">Chitinophaga jiangningensis</name>
    <dbReference type="NCBI Taxonomy" id="1419482"/>
    <lineage>
        <taxon>Bacteria</taxon>
        <taxon>Pseudomonadati</taxon>
        <taxon>Bacteroidota</taxon>
        <taxon>Chitinophagia</taxon>
        <taxon>Chitinophagales</taxon>
        <taxon>Chitinophagaceae</taxon>
        <taxon>Chitinophaga</taxon>
    </lineage>
</organism>
<evidence type="ECO:0000313" key="1">
    <source>
        <dbReference type="EMBL" id="SHM82614.1"/>
    </source>
</evidence>
<dbReference type="RefSeq" id="WP_073086871.1">
    <property type="nucleotide sequence ID" value="NZ_FRBL01000011.1"/>
</dbReference>
<dbReference type="SUPFAM" id="SSF48452">
    <property type="entry name" value="TPR-like"/>
    <property type="match status" value="1"/>
</dbReference>